<proteinExistence type="predicted"/>
<feature type="transmembrane region" description="Helical" evidence="1">
    <location>
        <begin position="60"/>
        <end position="80"/>
    </location>
</feature>
<sequence length="204" mass="22049">MGWVGGYYRKDGTYVQGHSRRGANEGAGGEGLILLVILAILVLPAMGIGWLVTKKWGKTAGWLSGLATAQWCVLLVLTQMTTPSCPDALPDGTFPPCVDVKDGLAPHGFAFLIALVLTACALVAVLVCQRQYRPPLPAHVALPPRLWAPEQQTFVSPPPSPYRPAPFADHGMPRLHTNCLDCGRPLSDYESMVRGYGPTCWNRT</sequence>
<dbReference type="OrthoDB" id="8690161at2"/>
<dbReference type="EMBL" id="LMWW01000081">
    <property type="protein sequence ID" value="KUN75398.1"/>
    <property type="molecule type" value="Genomic_DNA"/>
</dbReference>
<dbReference type="Proteomes" id="UP000052982">
    <property type="component" value="Unassembled WGS sequence"/>
</dbReference>
<accession>A0A101SKH2</accession>
<dbReference type="Pfam" id="PF19474">
    <property type="entry name" value="DUF6011"/>
    <property type="match status" value="1"/>
</dbReference>
<gene>
    <name evidence="2" type="ORF">AQJ64_42770</name>
</gene>
<keyword evidence="1" id="KW-0812">Transmembrane</keyword>
<dbReference type="InterPro" id="IPR046053">
    <property type="entry name" value="DUF6011"/>
</dbReference>
<organism evidence="2 3">
    <name type="scientific">Streptomyces griseoruber</name>
    <dbReference type="NCBI Taxonomy" id="1943"/>
    <lineage>
        <taxon>Bacteria</taxon>
        <taxon>Bacillati</taxon>
        <taxon>Actinomycetota</taxon>
        <taxon>Actinomycetes</taxon>
        <taxon>Kitasatosporales</taxon>
        <taxon>Streptomycetaceae</taxon>
        <taxon>Streptomyces</taxon>
    </lineage>
</organism>
<evidence type="ECO:0000256" key="1">
    <source>
        <dbReference type="SAM" id="Phobius"/>
    </source>
</evidence>
<name>A0A101SKH2_9ACTN</name>
<dbReference type="RefSeq" id="WP_055633711.1">
    <property type="nucleotide sequence ID" value="NZ_KQ948791.1"/>
</dbReference>
<keyword evidence="3" id="KW-1185">Reference proteome</keyword>
<dbReference type="AlphaFoldDB" id="A0A101SKH2"/>
<protein>
    <submittedName>
        <fullName evidence="2">Uncharacterized protein</fullName>
    </submittedName>
</protein>
<evidence type="ECO:0000313" key="2">
    <source>
        <dbReference type="EMBL" id="KUN75398.1"/>
    </source>
</evidence>
<feature type="transmembrane region" description="Helical" evidence="1">
    <location>
        <begin position="32"/>
        <end position="53"/>
    </location>
</feature>
<keyword evidence="1" id="KW-1133">Transmembrane helix</keyword>
<keyword evidence="1" id="KW-0472">Membrane</keyword>
<feature type="transmembrane region" description="Helical" evidence="1">
    <location>
        <begin position="109"/>
        <end position="128"/>
    </location>
</feature>
<comment type="caution">
    <text evidence="2">The sequence shown here is derived from an EMBL/GenBank/DDBJ whole genome shotgun (WGS) entry which is preliminary data.</text>
</comment>
<reference evidence="2 3" key="1">
    <citation type="submission" date="2015-10" db="EMBL/GenBank/DDBJ databases">
        <title>Draft genome sequence of Streptomyces griseoruber DSM 40281, type strain for the species Streptomyces griseoruber.</title>
        <authorList>
            <person name="Ruckert C."/>
            <person name="Winkler A."/>
            <person name="Kalinowski J."/>
            <person name="Kampfer P."/>
            <person name="Glaeser S."/>
        </authorList>
    </citation>
    <scope>NUCLEOTIDE SEQUENCE [LARGE SCALE GENOMIC DNA]</scope>
    <source>
        <strain evidence="2 3">DSM 40281</strain>
    </source>
</reference>
<evidence type="ECO:0000313" key="3">
    <source>
        <dbReference type="Proteomes" id="UP000052982"/>
    </source>
</evidence>